<protein>
    <submittedName>
        <fullName evidence="1">Uncharacterized protein</fullName>
    </submittedName>
</protein>
<proteinExistence type="predicted"/>
<reference evidence="1 2" key="1">
    <citation type="journal article" date="2013" name="Genome Announc.">
        <title>Draft Genome Sequence of Rhodococcus opacus Strain M213 Shows a Diverse Catabolic Potential.</title>
        <authorList>
            <person name="Pathak A."/>
            <person name="Green S.J."/>
            <person name="Ogram A."/>
            <person name="Chauhan A."/>
        </authorList>
    </citation>
    <scope>NUCLEOTIDE SEQUENCE [LARGE SCALE GENOMIC DNA]</scope>
    <source>
        <strain evidence="1 2">M213</strain>
    </source>
</reference>
<sequence length="61" mass="6579">MTAVTVLIVQVAGVRPWLTRRSNRVLAGEDVSRSRAHHVYVGLETVKVLALLTTGILLLGA</sequence>
<name>K8XKP5_RHOOP</name>
<dbReference type="Proteomes" id="UP000005951">
    <property type="component" value="Unassembled WGS sequence"/>
</dbReference>
<gene>
    <name evidence="1" type="ORF">WSS_A30164</name>
</gene>
<dbReference type="EMBL" id="AJYC02000098">
    <property type="protein sequence ID" value="EKT78857.1"/>
    <property type="molecule type" value="Genomic_DNA"/>
</dbReference>
<comment type="caution">
    <text evidence="1">The sequence shown here is derived from an EMBL/GenBank/DDBJ whole genome shotgun (WGS) entry which is preliminary data.</text>
</comment>
<organism evidence="1 2">
    <name type="scientific">Rhodococcus opacus M213</name>
    <dbReference type="NCBI Taxonomy" id="1129896"/>
    <lineage>
        <taxon>Bacteria</taxon>
        <taxon>Bacillati</taxon>
        <taxon>Actinomycetota</taxon>
        <taxon>Actinomycetes</taxon>
        <taxon>Mycobacteriales</taxon>
        <taxon>Nocardiaceae</taxon>
        <taxon>Rhodococcus</taxon>
    </lineage>
</organism>
<dbReference type="AlphaFoldDB" id="K8XKP5"/>
<evidence type="ECO:0000313" key="1">
    <source>
        <dbReference type="EMBL" id="EKT78857.1"/>
    </source>
</evidence>
<accession>K8XKP5</accession>
<evidence type="ECO:0000313" key="2">
    <source>
        <dbReference type="Proteomes" id="UP000005951"/>
    </source>
</evidence>